<gene>
    <name evidence="4" type="ordered locus">GFO_0828</name>
</gene>
<dbReference type="AlphaFoldDB" id="A0LZK8"/>
<dbReference type="GO" id="GO:0005886">
    <property type="term" value="C:plasma membrane"/>
    <property type="evidence" value="ECO:0007669"/>
    <property type="project" value="UniProtKB-SubCell"/>
</dbReference>
<evidence type="ECO:0000313" key="5">
    <source>
        <dbReference type="Proteomes" id="UP000000755"/>
    </source>
</evidence>
<proteinExistence type="predicted"/>
<evidence type="ECO:0000256" key="3">
    <source>
        <dbReference type="ARBA" id="ARBA00023136"/>
    </source>
</evidence>
<dbReference type="InterPro" id="IPR011044">
    <property type="entry name" value="Quino_amine_DH_bsu"/>
</dbReference>
<dbReference type="InterPro" id="IPR009722">
    <property type="entry name" value="YjiK/CarP"/>
</dbReference>
<dbReference type="SUPFAM" id="SSF50969">
    <property type="entry name" value="YVTN repeat-like/Quinoprotein amine dehydrogenase"/>
    <property type="match status" value="1"/>
</dbReference>
<name>A0LZK8_CHRFK</name>
<dbReference type="HOGENOM" id="CLU_080100_0_0_10"/>
<dbReference type="Pfam" id="PF06977">
    <property type="entry name" value="SdiA-regulated"/>
    <property type="match status" value="1"/>
</dbReference>
<comment type="subcellular location">
    <subcellularLocation>
        <location evidence="1">Cell membrane</location>
    </subcellularLocation>
</comment>
<dbReference type="KEGG" id="gfo:GFO_0828"/>
<keyword evidence="2" id="KW-1003">Cell membrane</keyword>
<organism evidence="4 5">
    <name type="scientific">Christiangramia forsetii (strain DSM 17595 / CGMCC 1.15422 / KT0803)</name>
    <name type="common">Gramella forsetii</name>
    <dbReference type="NCBI Taxonomy" id="411154"/>
    <lineage>
        <taxon>Bacteria</taxon>
        <taxon>Pseudomonadati</taxon>
        <taxon>Bacteroidota</taxon>
        <taxon>Flavobacteriia</taxon>
        <taxon>Flavobacteriales</taxon>
        <taxon>Flavobacteriaceae</taxon>
        <taxon>Christiangramia</taxon>
    </lineage>
</organism>
<sequence>MGLKQSFMKMSRVIIGIVAAVLVLAGVVAFSFSEKFESGISPDAKGEREYTINNQWRLPKVLEEVSGIHYYTPNKLASIQDEDGTIFIYDLQKKEIEREIDFAGSGDYEALTVKAKDAYVLRSDGVLFEVKDFLSNPKTIKYEPDLKHSVNFEGLCLSKDSKKLLMITKDEDVSNGIKNVYSFDLASKKFDKTIPFKLETEKGIFKDFKGSFRPSEIEINPETGKYYVLDGKNPRLLILNSSFKVLRLISLDEGEFAQPEGLSFAEDGRLFISNEAGKNNANILEIIINPEK</sequence>
<dbReference type="eggNOG" id="COG3204">
    <property type="taxonomic scope" value="Bacteria"/>
</dbReference>
<dbReference type="InterPro" id="IPR015943">
    <property type="entry name" value="WD40/YVTN_repeat-like_dom_sf"/>
</dbReference>
<protein>
    <submittedName>
        <fullName evidence="4">Uncharacterized protein</fullName>
    </submittedName>
</protein>
<evidence type="ECO:0000313" key="4">
    <source>
        <dbReference type="EMBL" id="CAL65803.1"/>
    </source>
</evidence>
<reference evidence="4 5" key="1">
    <citation type="journal article" date="2006" name="Environ. Microbiol.">
        <title>Whole genome analysis of the marine Bacteroidetes'Gramella forsetii' reveals adaptations to degradation of polymeric organic matter.</title>
        <authorList>
            <person name="Bauer M."/>
            <person name="Kube M."/>
            <person name="Teeling H."/>
            <person name="Richter M."/>
            <person name="Lombardot T."/>
            <person name="Allers E."/>
            <person name="Wuerdemann C.A."/>
            <person name="Quast C."/>
            <person name="Kuhl H."/>
            <person name="Knaust F."/>
            <person name="Woebken D."/>
            <person name="Bischof K."/>
            <person name="Mussmann M."/>
            <person name="Choudhuri J.V."/>
            <person name="Meyer F."/>
            <person name="Reinhardt R."/>
            <person name="Amann R.I."/>
            <person name="Gloeckner F.O."/>
        </authorList>
    </citation>
    <scope>NUCLEOTIDE SEQUENCE [LARGE SCALE GENOMIC DNA]</scope>
    <source>
        <strain evidence="4 5">KT0803</strain>
    </source>
</reference>
<keyword evidence="3" id="KW-0472">Membrane</keyword>
<dbReference type="EMBL" id="CU207366">
    <property type="protein sequence ID" value="CAL65803.1"/>
    <property type="molecule type" value="Genomic_DNA"/>
</dbReference>
<dbReference type="Proteomes" id="UP000000755">
    <property type="component" value="Chromosome"/>
</dbReference>
<dbReference type="Gene3D" id="2.130.10.10">
    <property type="entry name" value="YVTN repeat-like/Quinoprotein amine dehydrogenase"/>
    <property type="match status" value="1"/>
</dbReference>
<accession>A0LZK8</accession>
<dbReference type="STRING" id="411154.GFO_0828"/>
<evidence type="ECO:0000256" key="1">
    <source>
        <dbReference type="ARBA" id="ARBA00004236"/>
    </source>
</evidence>
<evidence type="ECO:0000256" key="2">
    <source>
        <dbReference type="ARBA" id="ARBA00022475"/>
    </source>
</evidence>